<dbReference type="InterPro" id="IPR019144">
    <property type="entry name" value="Membralin"/>
</dbReference>
<name>A0A7F5QYB8_AGRPL</name>
<dbReference type="GO" id="GO:0004888">
    <property type="term" value="F:transmembrane signaling receptor activity"/>
    <property type="evidence" value="ECO:0007669"/>
    <property type="project" value="InterPro"/>
</dbReference>
<dbReference type="InterPro" id="IPR036734">
    <property type="entry name" value="Neur_chan_lig-bd_sf"/>
</dbReference>
<feature type="domain" description="Neurotransmitter-gated ion-channel ligand-binding" evidence="3">
    <location>
        <begin position="38"/>
        <end position="235"/>
    </location>
</feature>
<dbReference type="Gene3D" id="2.70.170.10">
    <property type="entry name" value="Neurotransmitter-gated ion-channel ligand-binding domain"/>
    <property type="match status" value="1"/>
</dbReference>
<feature type="transmembrane region" description="Helical" evidence="1">
    <location>
        <begin position="272"/>
        <end position="292"/>
    </location>
</feature>
<sequence length="511" mass="58199">MKMIAYRTVLFLLLMVSALCDDSQDDPCTKTTTSVITRLRNRLLCSLKHKSSPDTTTNVQVTLHLAFIRFDVQKSKLLVNNWLELKFSSGHAQWNPKDFESLTKIDFPGDKIWLPDLSIYNKHDLSKEPEVVSSARCIASYDGHIQCLVPSQHDGLCSPDLTWFPYDTQTCYIKYGSWVHSGEEINFTLADPSVTTDAYIPSPQWNVINVAGFWDPGMFNGESFPFLKYVFVFQRYAGIYRAAIIAPAVVLMFVTLTILLMDFQSSDRVNIAAFNLVCHLLYIQNIYWQIPITGSKPLIVIFFRDSTLLCAILIVLTIVYKTIAQNKKNPPKCINWIVSSYVGQTIGTFKYSVQIAVSNSEDDEEGKTIVNLKEQEKHENWILFAVLLNRITIAVYCLLYLIMVVKFIPTVSVSMLLRYSHHQIFVFIVFFRGSLAYARTFPLGRFFINSAYSNELSSADATEEDKDIPAENISPNTWLLVITLLDNITVILYIVSYLVLFLGYVLISGRE</sequence>
<dbReference type="InterPro" id="IPR006201">
    <property type="entry name" value="Neur_channel"/>
</dbReference>
<feature type="signal peptide" evidence="2">
    <location>
        <begin position="1"/>
        <end position="20"/>
    </location>
</feature>
<feature type="transmembrane region" description="Helical" evidence="1">
    <location>
        <begin position="298"/>
        <end position="320"/>
    </location>
</feature>
<gene>
    <name evidence="5" type="primary">LOC108735403</name>
</gene>
<reference evidence="5" key="1">
    <citation type="submission" date="2025-08" db="UniProtKB">
        <authorList>
            <consortium name="RefSeq"/>
        </authorList>
    </citation>
    <scope>IDENTIFICATION</scope>
    <source>
        <tissue evidence="5">Entire body</tissue>
    </source>
</reference>
<keyword evidence="1" id="KW-0812">Transmembrane</keyword>
<dbReference type="AlphaFoldDB" id="A0A7F5QYB8"/>
<feature type="transmembrane region" description="Helical" evidence="1">
    <location>
        <begin position="238"/>
        <end position="260"/>
    </location>
</feature>
<dbReference type="OrthoDB" id="410315at2759"/>
<evidence type="ECO:0000313" key="5">
    <source>
        <dbReference type="RefSeq" id="XP_025830235.1"/>
    </source>
</evidence>
<dbReference type="InterPro" id="IPR038050">
    <property type="entry name" value="Neuro_actylchol_rec"/>
</dbReference>
<dbReference type="PANTHER" id="PTHR18945">
    <property type="entry name" value="NEUROTRANSMITTER GATED ION CHANNEL"/>
    <property type="match status" value="1"/>
</dbReference>
<evidence type="ECO:0000256" key="1">
    <source>
        <dbReference type="SAM" id="Phobius"/>
    </source>
</evidence>
<keyword evidence="4" id="KW-1185">Reference proteome</keyword>
<dbReference type="GeneID" id="108735403"/>
<dbReference type="Pfam" id="PF09746">
    <property type="entry name" value="Membralin"/>
    <property type="match status" value="1"/>
</dbReference>
<dbReference type="Gene3D" id="1.20.58.390">
    <property type="entry name" value="Neurotransmitter-gated ion-channel transmembrane domain"/>
    <property type="match status" value="1"/>
</dbReference>
<keyword evidence="1" id="KW-0472">Membrane</keyword>
<feature type="chain" id="PRO_5028877138" evidence="2">
    <location>
        <begin position="21"/>
        <end position="511"/>
    </location>
</feature>
<dbReference type="Pfam" id="PF02931">
    <property type="entry name" value="Neur_chan_LBD"/>
    <property type="match status" value="1"/>
</dbReference>
<dbReference type="GO" id="GO:0016020">
    <property type="term" value="C:membrane"/>
    <property type="evidence" value="ECO:0007669"/>
    <property type="project" value="InterPro"/>
</dbReference>
<evidence type="ECO:0000313" key="4">
    <source>
        <dbReference type="Proteomes" id="UP000192223"/>
    </source>
</evidence>
<organism evidence="4 5">
    <name type="scientific">Agrilus planipennis</name>
    <name type="common">Emerald ash borer</name>
    <name type="synonym">Agrilus marcopoli</name>
    <dbReference type="NCBI Taxonomy" id="224129"/>
    <lineage>
        <taxon>Eukaryota</taxon>
        <taxon>Metazoa</taxon>
        <taxon>Ecdysozoa</taxon>
        <taxon>Arthropoda</taxon>
        <taxon>Hexapoda</taxon>
        <taxon>Insecta</taxon>
        <taxon>Pterygota</taxon>
        <taxon>Neoptera</taxon>
        <taxon>Endopterygota</taxon>
        <taxon>Coleoptera</taxon>
        <taxon>Polyphaga</taxon>
        <taxon>Elateriformia</taxon>
        <taxon>Buprestoidea</taxon>
        <taxon>Buprestidae</taxon>
        <taxon>Agrilinae</taxon>
        <taxon>Agrilus</taxon>
    </lineage>
</organism>
<dbReference type="InParanoid" id="A0A7F5QYB8"/>
<keyword evidence="2" id="KW-0732">Signal</keyword>
<feature type="transmembrane region" description="Helical" evidence="1">
    <location>
        <begin position="420"/>
        <end position="438"/>
    </location>
</feature>
<dbReference type="CDD" id="cd18989">
    <property type="entry name" value="LGIC_ECD_cation"/>
    <property type="match status" value="1"/>
</dbReference>
<protein>
    <submittedName>
        <fullName evidence="5">Neuronal acetylcholine receptor subunit alpha-5-like</fullName>
    </submittedName>
</protein>
<dbReference type="SUPFAM" id="SSF63712">
    <property type="entry name" value="Nicotinic receptor ligand binding domain-like"/>
    <property type="match status" value="1"/>
</dbReference>
<dbReference type="GO" id="GO:0005230">
    <property type="term" value="F:extracellular ligand-gated monoatomic ion channel activity"/>
    <property type="evidence" value="ECO:0007669"/>
    <property type="project" value="InterPro"/>
</dbReference>
<keyword evidence="1" id="KW-1133">Transmembrane helix</keyword>
<feature type="transmembrane region" description="Helical" evidence="1">
    <location>
        <begin position="381"/>
        <end position="408"/>
    </location>
</feature>
<feature type="transmembrane region" description="Helical" evidence="1">
    <location>
        <begin position="478"/>
        <end position="507"/>
    </location>
</feature>
<evidence type="ECO:0000259" key="3">
    <source>
        <dbReference type="Pfam" id="PF02931"/>
    </source>
</evidence>
<proteinExistence type="predicted"/>
<dbReference type="KEGG" id="apln:108735403"/>
<dbReference type="CTD" id="24596487"/>
<accession>A0A7F5QYB8</accession>
<dbReference type="RefSeq" id="XP_025830235.1">
    <property type="nucleotide sequence ID" value="XM_025974450.1"/>
</dbReference>
<dbReference type="InterPro" id="IPR006202">
    <property type="entry name" value="Neur_chan_lig-bd"/>
</dbReference>
<evidence type="ECO:0000256" key="2">
    <source>
        <dbReference type="SAM" id="SignalP"/>
    </source>
</evidence>
<dbReference type="Proteomes" id="UP000192223">
    <property type="component" value="Unplaced"/>
</dbReference>